<dbReference type="Pfam" id="PF01627">
    <property type="entry name" value="Hpt"/>
    <property type="match status" value="1"/>
</dbReference>
<keyword evidence="5" id="KW-0597">Phosphoprotein</keyword>
<dbReference type="InterPro" id="IPR005467">
    <property type="entry name" value="His_kinase_dom"/>
</dbReference>
<comment type="caution">
    <text evidence="15">The sequence shown here is derived from an EMBL/GenBank/DDBJ whole genome shotgun (WGS) entry which is preliminary data.</text>
</comment>
<keyword evidence="6" id="KW-0808">Transferase</keyword>
<dbReference type="Gene3D" id="1.10.287.560">
    <property type="entry name" value="Histidine kinase CheA-like, homodimeric domain"/>
    <property type="match status" value="1"/>
</dbReference>
<feature type="domain" description="Histidine kinase" evidence="12">
    <location>
        <begin position="337"/>
        <end position="540"/>
    </location>
</feature>
<keyword evidence="7" id="KW-0547">Nucleotide-binding</keyword>
<dbReference type="GO" id="GO:0005524">
    <property type="term" value="F:ATP binding"/>
    <property type="evidence" value="ECO:0007669"/>
    <property type="project" value="UniProtKB-KW"/>
</dbReference>
<evidence type="ECO:0000256" key="8">
    <source>
        <dbReference type="ARBA" id="ARBA00022777"/>
    </source>
</evidence>
<dbReference type="FunFam" id="3.30.565.10:FF:000016">
    <property type="entry name" value="Chemotaxis protein CheA, putative"/>
    <property type="match status" value="1"/>
</dbReference>
<evidence type="ECO:0000256" key="11">
    <source>
        <dbReference type="SAM" id="MobiDB-lite"/>
    </source>
</evidence>
<dbReference type="SUPFAM" id="SSF55874">
    <property type="entry name" value="ATPase domain of HSP90 chaperone/DNA topoisomerase II/histidine kinase"/>
    <property type="match status" value="1"/>
</dbReference>
<feature type="region of interest" description="Disordered" evidence="11">
    <location>
        <begin position="269"/>
        <end position="291"/>
    </location>
</feature>
<feature type="domain" description="CheW-like" evidence="13">
    <location>
        <begin position="542"/>
        <end position="677"/>
    </location>
</feature>
<evidence type="ECO:0000256" key="2">
    <source>
        <dbReference type="ARBA" id="ARBA00012438"/>
    </source>
</evidence>
<feature type="domain" description="HPt" evidence="14">
    <location>
        <begin position="1"/>
        <end position="105"/>
    </location>
</feature>
<dbReference type="InterPro" id="IPR051315">
    <property type="entry name" value="Bact_Chemotaxis_CheA"/>
</dbReference>
<dbReference type="PROSITE" id="PS50894">
    <property type="entry name" value="HPT"/>
    <property type="match status" value="1"/>
</dbReference>
<dbReference type="SUPFAM" id="SSF50341">
    <property type="entry name" value="CheW-like"/>
    <property type="match status" value="1"/>
</dbReference>
<organism evidence="15">
    <name type="scientific">marine sediment metagenome</name>
    <dbReference type="NCBI Taxonomy" id="412755"/>
    <lineage>
        <taxon>unclassified sequences</taxon>
        <taxon>metagenomes</taxon>
        <taxon>ecological metagenomes</taxon>
    </lineage>
</organism>
<dbReference type="InterPro" id="IPR008207">
    <property type="entry name" value="Sig_transdc_His_kin_Hpt_dom"/>
</dbReference>
<proteinExistence type="predicted"/>
<dbReference type="PROSITE" id="PS50851">
    <property type="entry name" value="CHEW"/>
    <property type="match status" value="1"/>
</dbReference>
<dbReference type="AlphaFoldDB" id="A0A0F9MEM9"/>
<dbReference type="PANTHER" id="PTHR43395:SF10">
    <property type="entry name" value="CHEMOTAXIS PROTEIN CHEA"/>
    <property type="match status" value="1"/>
</dbReference>
<evidence type="ECO:0000256" key="7">
    <source>
        <dbReference type="ARBA" id="ARBA00022741"/>
    </source>
</evidence>
<dbReference type="GO" id="GO:0005737">
    <property type="term" value="C:cytoplasm"/>
    <property type="evidence" value="ECO:0007669"/>
    <property type="project" value="InterPro"/>
</dbReference>
<dbReference type="Gene3D" id="1.20.120.160">
    <property type="entry name" value="HPT domain"/>
    <property type="match status" value="1"/>
</dbReference>
<dbReference type="Pfam" id="PF01584">
    <property type="entry name" value="CheW"/>
    <property type="match status" value="1"/>
</dbReference>
<keyword evidence="9" id="KW-0067">ATP-binding</keyword>
<dbReference type="SMART" id="SM01231">
    <property type="entry name" value="H-kinase_dim"/>
    <property type="match status" value="1"/>
</dbReference>
<dbReference type="InterPro" id="IPR004358">
    <property type="entry name" value="Sig_transdc_His_kin-like_C"/>
</dbReference>
<evidence type="ECO:0000256" key="3">
    <source>
        <dbReference type="ARBA" id="ARBA00021495"/>
    </source>
</evidence>
<dbReference type="CDD" id="cd00088">
    <property type="entry name" value="HPT"/>
    <property type="match status" value="1"/>
</dbReference>
<evidence type="ECO:0000256" key="6">
    <source>
        <dbReference type="ARBA" id="ARBA00022679"/>
    </source>
</evidence>
<dbReference type="InterPro" id="IPR036061">
    <property type="entry name" value="CheW-like_dom_sf"/>
</dbReference>
<evidence type="ECO:0000259" key="14">
    <source>
        <dbReference type="PROSITE" id="PS50894"/>
    </source>
</evidence>
<dbReference type="InterPro" id="IPR036641">
    <property type="entry name" value="HPT_dom_sf"/>
</dbReference>
<evidence type="ECO:0000256" key="10">
    <source>
        <dbReference type="ARBA" id="ARBA00023012"/>
    </source>
</evidence>
<dbReference type="PROSITE" id="PS50109">
    <property type="entry name" value="HIS_KIN"/>
    <property type="match status" value="1"/>
</dbReference>
<accession>A0A0F9MEM9</accession>
<evidence type="ECO:0000256" key="4">
    <source>
        <dbReference type="ARBA" id="ARBA00022500"/>
    </source>
</evidence>
<evidence type="ECO:0000256" key="9">
    <source>
        <dbReference type="ARBA" id="ARBA00022840"/>
    </source>
</evidence>
<reference evidence="15" key="1">
    <citation type="journal article" date="2015" name="Nature">
        <title>Complex archaea that bridge the gap between prokaryotes and eukaryotes.</title>
        <authorList>
            <person name="Spang A."/>
            <person name="Saw J.H."/>
            <person name="Jorgensen S.L."/>
            <person name="Zaremba-Niedzwiedzka K."/>
            <person name="Martijn J."/>
            <person name="Lind A.E."/>
            <person name="van Eijk R."/>
            <person name="Schleper C."/>
            <person name="Guy L."/>
            <person name="Ettema T.J."/>
        </authorList>
    </citation>
    <scope>NUCLEOTIDE SEQUENCE</scope>
</reference>
<evidence type="ECO:0000259" key="12">
    <source>
        <dbReference type="PROSITE" id="PS50109"/>
    </source>
</evidence>
<dbReference type="GO" id="GO:0000155">
    <property type="term" value="F:phosphorelay sensor kinase activity"/>
    <property type="evidence" value="ECO:0007669"/>
    <property type="project" value="InterPro"/>
</dbReference>
<dbReference type="InterPro" id="IPR004105">
    <property type="entry name" value="CheA-like_dim"/>
</dbReference>
<comment type="catalytic activity">
    <reaction evidence="1">
        <text>ATP + protein L-histidine = ADP + protein N-phospho-L-histidine.</text>
        <dbReference type="EC" id="2.7.13.3"/>
    </reaction>
</comment>
<dbReference type="PRINTS" id="PR00344">
    <property type="entry name" value="BCTRLSENSOR"/>
</dbReference>
<keyword evidence="4" id="KW-0145">Chemotaxis</keyword>
<dbReference type="SUPFAM" id="SSF47226">
    <property type="entry name" value="Histidine-containing phosphotransfer domain, HPT domain"/>
    <property type="match status" value="1"/>
</dbReference>
<dbReference type="EC" id="2.7.13.3" evidence="2"/>
<dbReference type="InterPro" id="IPR036890">
    <property type="entry name" value="HATPase_C_sf"/>
</dbReference>
<evidence type="ECO:0000256" key="5">
    <source>
        <dbReference type="ARBA" id="ARBA00022553"/>
    </source>
</evidence>
<dbReference type="SMART" id="SM00260">
    <property type="entry name" value="CheW"/>
    <property type="match status" value="1"/>
</dbReference>
<keyword evidence="10" id="KW-0902">Two-component regulatory system</keyword>
<dbReference type="SMART" id="SM00073">
    <property type="entry name" value="HPT"/>
    <property type="match status" value="1"/>
</dbReference>
<dbReference type="Gene3D" id="3.30.565.10">
    <property type="entry name" value="Histidine kinase-like ATPase, C-terminal domain"/>
    <property type="match status" value="1"/>
</dbReference>
<dbReference type="InterPro" id="IPR037006">
    <property type="entry name" value="CheA-like_homodim_sf"/>
</dbReference>
<gene>
    <name evidence="15" type="ORF">LCGC14_1469260</name>
</gene>
<dbReference type="EMBL" id="LAZR01010316">
    <property type="protein sequence ID" value="KKM67622.1"/>
    <property type="molecule type" value="Genomic_DNA"/>
</dbReference>
<dbReference type="Pfam" id="PF02895">
    <property type="entry name" value="H-kinase_dim"/>
    <property type="match status" value="1"/>
</dbReference>
<dbReference type="Gene3D" id="2.30.30.40">
    <property type="entry name" value="SH3 Domains"/>
    <property type="match status" value="1"/>
</dbReference>
<dbReference type="Pfam" id="PF02518">
    <property type="entry name" value="HATPase_c"/>
    <property type="match status" value="1"/>
</dbReference>
<evidence type="ECO:0000259" key="13">
    <source>
        <dbReference type="PROSITE" id="PS50851"/>
    </source>
</evidence>
<dbReference type="GO" id="GO:0006935">
    <property type="term" value="P:chemotaxis"/>
    <property type="evidence" value="ECO:0007669"/>
    <property type="project" value="UniProtKB-KW"/>
</dbReference>
<dbReference type="CDD" id="cd00731">
    <property type="entry name" value="CheA_reg"/>
    <property type="match status" value="1"/>
</dbReference>
<dbReference type="PANTHER" id="PTHR43395">
    <property type="entry name" value="SENSOR HISTIDINE KINASE CHEA"/>
    <property type="match status" value="1"/>
</dbReference>
<dbReference type="CDD" id="cd16916">
    <property type="entry name" value="HATPase_CheA-like"/>
    <property type="match status" value="1"/>
</dbReference>
<sequence length="696" mass="77050">MSIDLSQFFEVFFEESFEGLDTMEAELLNLVPGEEDLETINTIFRAAHSIKGGSGTFGFSSVADFTHILETLLDQIRQGERVLSTDHVNLLLKAVDCLRGLLAALQGEQEPDLTEADSLKVQFEHVLGMKNETQASKPQSKEPKTGSNPYQIDFKPHHHLFKTGNEPLYMISELEELGELETTAFYDEVPEITDLSSDECFLHWRFFLSTSHDEKAIKEVFEWVEDDADITIELCGGLFGNDEPIQPNQGEISKAVELETSDSIKVAELPSKPLQPAANKEKKPASTPESTSIRVGIDKVDSLINMVGELVITQAMLNQLSEQEITPATITLLQEGLAQLAHNTRDLQENVMRIRMLPINFVFSRFPRLVRDIAQKLNKQVELKLIGEQTELDKTVMEKISDPMVHLVRNSLDHGLETVEQRLAAGKDPVGTVTLNAFHQGGNIVIEIMDDGQGLNTKKIKEKAIANQLIPADNHLNNDEINELIFMPGFSTMDEVSDLSGRGVGMDVVKRNIQSLNGSVEVTSEPGVGSTFTIRLPLTLAILDGQLVKVAQHTYIIPLISIVESLQIDIAKVSRVGKNLDVLRLRDEYIPILRLYDIFNHKNAIESLDKTLLVVVETDNQKVGLLVDDLLSQQQVVIKSLEANYHKVDGVSGATILGDGRVSLIVDVSGLIKLSGLKKPGSQELTIETQATLEAL</sequence>
<dbReference type="FunFam" id="2.30.30.40:FF:000048">
    <property type="entry name" value="Chemotaxis protein CheA, putative"/>
    <property type="match status" value="1"/>
</dbReference>
<evidence type="ECO:0000256" key="1">
    <source>
        <dbReference type="ARBA" id="ARBA00000085"/>
    </source>
</evidence>
<dbReference type="SMART" id="SM00387">
    <property type="entry name" value="HATPase_c"/>
    <property type="match status" value="1"/>
</dbReference>
<dbReference type="InterPro" id="IPR036097">
    <property type="entry name" value="HisK_dim/P_sf"/>
</dbReference>
<protein>
    <recommendedName>
        <fullName evidence="3">Chemotaxis protein CheA</fullName>
        <ecNumber evidence="2">2.7.13.3</ecNumber>
    </recommendedName>
</protein>
<dbReference type="InterPro" id="IPR002545">
    <property type="entry name" value="CheW-lke_dom"/>
</dbReference>
<dbReference type="SUPFAM" id="SSF47384">
    <property type="entry name" value="Homodimeric domain of signal transducing histidine kinase"/>
    <property type="match status" value="1"/>
</dbReference>
<keyword evidence="8" id="KW-0418">Kinase</keyword>
<name>A0A0F9MEM9_9ZZZZ</name>
<dbReference type="InterPro" id="IPR003594">
    <property type="entry name" value="HATPase_dom"/>
</dbReference>
<evidence type="ECO:0000313" key="15">
    <source>
        <dbReference type="EMBL" id="KKM67622.1"/>
    </source>
</evidence>